<comment type="caution">
    <text evidence="5">The sequence shown here is derived from an EMBL/GenBank/DDBJ whole genome shotgun (WGS) entry which is preliminary data.</text>
</comment>
<dbReference type="InterPro" id="IPR010071">
    <property type="entry name" value="AA_adenyl_dom"/>
</dbReference>
<proteinExistence type="predicted"/>
<keyword evidence="3" id="KW-0597">Phosphoprotein</keyword>
<accession>A0A8J3JYX8</accession>
<dbReference type="PANTHER" id="PTHR45527">
    <property type="entry name" value="NONRIBOSOMAL PEPTIDE SYNTHETASE"/>
    <property type="match status" value="1"/>
</dbReference>
<dbReference type="Pfam" id="PF00668">
    <property type="entry name" value="Condensation"/>
    <property type="match status" value="1"/>
</dbReference>
<dbReference type="Gene3D" id="2.30.38.10">
    <property type="entry name" value="Luciferase, Domain 3"/>
    <property type="match status" value="1"/>
</dbReference>
<dbReference type="Pfam" id="PF00501">
    <property type="entry name" value="AMP-binding"/>
    <property type="match status" value="1"/>
</dbReference>
<dbReference type="GO" id="GO:0043041">
    <property type="term" value="P:amino acid activation for nonribosomal peptide biosynthetic process"/>
    <property type="evidence" value="ECO:0007669"/>
    <property type="project" value="TreeGrafter"/>
</dbReference>
<dbReference type="InterPro" id="IPR045851">
    <property type="entry name" value="AMP-bd_C_sf"/>
</dbReference>
<dbReference type="InterPro" id="IPR001242">
    <property type="entry name" value="Condensation_dom"/>
</dbReference>
<keyword evidence="2" id="KW-0596">Phosphopantetheine</keyword>
<dbReference type="GO" id="GO:0044550">
    <property type="term" value="P:secondary metabolite biosynthetic process"/>
    <property type="evidence" value="ECO:0007669"/>
    <property type="project" value="TreeGrafter"/>
</dbReference>
<dbReference type="Gene3D" id="3.30.300.30">
    <property type="match status" value="1"/>
</dbReference>
<reference evidence="5 6" key="1">
    <citation type="submission" date="2021-01" db="EMBL/GenBank/DDBJ databases">
        <title>Whole genome shotgun sequence of Catellatospora chokoriensis NBRC 107358.</title>
        <authorList>
            <person name="Komaki H."/>
            <person name="Tamura T."/>
        </authorList>
    </citation>
    <scope>NUCLEOTIDE SEQUENCE [LARGE SCALE GENOMIC DNA]</scope>
    <source>
        <strain evidence="5 6">NBRC 107358</strain>
    </source>
</reference>
<dbReference type="RefSeq" id="WP_191839511.1">
    <property type="nucleotide sequence ID" value="NZ_BAAALB010000007.1"/>
</dbReference>
<evidence type="ECO:0000256" key="3">
    <source>
        <dbReference type="ARBA" id="ARBA00022553"/>
    </source>
</evidence>
<dbReference type="InterPro" id="IPR023213">
    <property type="entry name" value="CAT-like_dom_sf"/>
</dbReference>
<organism evidence="5 6">
    <name type="scientific">Catellatospora chokoriensis</name>
    <dbReference type="NCBI Taxonomy" id="310353"/>
    <lineage>
        <taxon>Bacteria</taxon>
        <taxon>Bacillati</taxon>
        <taxon>Actinomycetota</taxon>
        <taxon>Actinomycetes</taxon>
        <taxon>Micromonosporales</taxon>
        <taxon>Micromonosporaceae</taxon>
        <taxon>Catellatospora</taxon>
    </lineage>
</organism>
<dbReference type="InterPro" id="IPR006162">
    <property type="entry name" value="Ppantetheine_attach_site"/>
</dbReference>
<dbReference type="SUPFAM" id="SSF56801">
    <property type="entry name" value="Acetyl-CoA synthetase-like"/>
    <property type="match status" value="1"/>
</dbReference>
<dbReference type="InterPro" id="IPR025110">
    <property type="entry name" value="AMP-bd_C"/>
</dbReference>
<dbReference type="Pfam" id="PF13193">
    <property type="entry name" value="AMP-binding_C"/>
    <property type="match status" value="1"/>
</dbReference>
<evidence type="ECO:0000313" key="5">
    <source>
        <dbReference type="EMBL" id="GIF87675.1"/>
    </source>
</evidence>
<dbReference type="NCBIfam" id="TIGR01733">
    <property type="entry name" value="AA-adenyl-dom"/>
    <property type="match status" value="1"/>
</dbReference>
<dbReference type="InterPro" id="IPR000873">
    <property type="entry name" value="AMP-dep_synth/lig_dom"/>
</dbReference>
<dbReference type="PROSITE" id="PS50075">
    <property type="entry name" value="CARRIER"/>
    <property type="match status" value="1"/>
</dbReference>
<dbReference type="Proteomes" id="UP000619293">
    <property type="component" value="Unassembled WGS sequence"/>
</dbReference>
<dbReference type="PROSITE" id="PS00012">
    <property type="entry name" value="PHOSPHOPANTETHEINE"/>
    <property type="match status" value="1"/>
</dbReference>
<gene>
    <name evidence="5" type="ORF">Cch02nite_11190</name>
</gene>
<dbReference type="GO" id="GO:0031177">
    <property type="term" value="F:phosphopantetheine binding"/>
    <property type="evidence" value="ECO:0007669"/>
    <property type="project" value="TreeGrafter"/>
</dbReference>
<dbReference type="Gene3D" id="3.40.50.980">
    <property type="match status" value="2"/>
</dbReference>
<dbReference type="InterPro" id="IPR009081">
    <property type="entry name" value="PP-bd_ACP"/>
</dbReference>
<evidence type="ECO:0000259" key="4">
    <source>
        <dbReference type="PROSITE" id="PS50075"/>
    </source>
</evidence>
<name>A0A8J3JYX8_9ACTN</name>
<dbReference type="GO" id="GO:0008610">
    <property type="term" value="P:lipid biosynthetic process"/>
    <property type="evidence" value="ECO:0007669"/>
    <property type="project" value="UniProtKB-ARBA"/>
</dbReference>
<dbReference type="PANTHER" id="PTHR45527:SF1">
    <property type="entry name" value="FATTY ACID SYNTHASE"/>
    <property type="match status" value="1"/>
</dbReference>
<dbReference type="Gene3D" id="1.10.1200.10">
    <property type="entry name" value="ACP-like"/>
    <property type="match status" value="1"/>
</dbReference>
<dbReference type="SUPFAM" id="SSF52777">
    <property type="entry name" value="CoA-dependent acyltransferases"/>
    <property type="match status" value="2"/>
</dbReference>
<evidence type="ECO:0000256" key="1">
    <source>
        <dbReference type="ARBA" id="ARBA00001957"/>
    </source>
</evidence>
<dbReference type="Gene3D" id="3.30.559.30">
    <property type="entry name" value="Nonribosomal peptide synthetase, condensation domain"/>
    <property type="match status" value="1"/>
</dbReference>
<feature type="domain" description="Carrier" evidence="4">
    <location>
        <begin position="952"/>
        <end position="1027"/>
    </location>
</feature>
<dbReference type="InterPro" id="IPR020845">
    <property type="entry name" value="AMP-binding_CS"/>
</dbReference>
<protein>
    <recommendedName>
        <fullName evidence="4">Carrier domain-containing protein</fullName>
    </recommendedName>
</protein>
<dbReference type="Gene3D" id="3.30.559.10">
    <property type="entry name" value="Chloramphenicol acetyltransferase-like domain"/>
    <property type="match status" value="1"/>
</dbReference>
<comment type="cofactor">
    <cofactor evidence="1">
        <name>pantetheine 4'-phosphate</name>
        <dbReference type="ChEBI" id="CHEBI:47942"/>
    </cofactor>
</comment>
<evidence type="ECO:0000256" key="2">
    <source>
        <dbReference type="ARBA" id="ARBA00022450"/>
    </source>
</evidence>
<keyword evidence="6" id="KW-1185">Reference proteome</keyword>
<dbReference type="EMBL" id="BONG01000005">
    <property type="protein sequence ID" value="GIF87675.1"/>
    <property type="molecule type" value="Genomic_DNA"/>
</dbReference>
<evidence type="ECO:0000313" key="6">
    <source>
        <dbReference type="Proteomes" id="UP000619293"/>
    </source>
</evidence>
<dbReference type="SUPFAM" id="SSF47336">
    <property type="entry name" value="ACP-like"/>
    <property type="match status" value="1"/>
</dbReference>
<dbReference type="InterPro" id="IPR036736">
    <property type="entry name" value="ACP-like_sf"/>
</dbReference>
<dbReference type="PROSITE" id="PS00455">
    <property type="entry name" value="AMP_BINDING"/>
    <property type="match status" value="1"/>
</dbReference>
<dbReference type="GO" id="GO:0003824">
    <property type="term" value="F:catalytic activity"/>
    <property type="evidence" value="ECO:0007669"/>
    <property type="project" value="InterPro"/>
</dbReference>
<dbReference type="AlphaFoldDB" id="A0A8J3JYX8"/>
<dbReference type="Pfam" id="PF00550">
    <property type="entry name" value="PP-binding"/>
    <property type="match status" value="1"/>
</dbReference>
<dbReference type="GO" id="GO:0005737">
    <property type="term" value="C:cytoplasm"/>
    <property type="evidence" value="ECO:0007669"/>
    <property type="project" value="TreeGrafter"/>
</dbReference>
<sequence>MSESLDQFTEEPVSDRERALWMLHRLAKGRGLCNVGFGLRVDGPLRWWPLQEALDQLVRRHQGLRVTFVGDGVRLHRRCAPADGAHLRLETATCTEDGLDELVTEFVGTPLDVAAGPLIRVKLVALPTGSVICFVAHHLVADWTTALSVLREVSRLYDAFAAGRELPPDLRGAAHEARSAAPAEEDLHYWAEHLAGVDASRMSLAGARPLPSPPTLAGDRVDRDLAPVADAVARLRVRTRSSDNIVLLAAYCALLARHGAGPDLVVGVPVSARRSDTADAFGYHVSTLPLRVRVELERGFDDLVAQVRSAFLNGLEHSAASFESVQPHLGLGSGDWRTPLFRHAFNFRPLTPSDEQPSMGGLPARQIDAGHGLSRLDFDMIVFAGPQSLQLTAVFSTEAHDRSEVEALVDRFARLLAALDADPAASLGAVDLATDADRRAVAALNGAVGPPVDGAVPTVPELIFEQGRRSPDAIAVGDWTYRQLLERAAAIAATLGKHGVGPGNVVAIHLDRGPELAAAALGVWTIGAGYLPLDPAHPVARGTHQLNDGGVRVLISQQPLPEQWAAGRIVLAPEGTARPVAPVTGPLAYLIYTSGSTGAPKGVEVGHAGLANVVRHFADLLDAGPEDRFLWLTTASFDISALEIFLPLSVGARAVAVSDRVRLSARELAAVFEAEQVTIAQATPTTWRFLAPELGDRLRGVRVLCGGEALTLALAERLLDAGCRLFNVYGPTETTIWSTSAELRQPLPDQIPIGRPIANTTVSVRDAAHRPLPPGVPGELCLGGTGLAIGYRGDGARTAERFRTDDSQGRYYRTGDEVALTADGELRYLGRLDRQLKIRGQRIEPAEVESVFESHPEVAAAAAFAQTDAAGEMALTIAVRPAASLAEHDTEQTLAARLAEHARRFLSSGAVPSRVLVVESFPLTGNEKIDYGALAAASASADPGSARMASASPEDPVVRTVVEIWREVLGDRRVGPGSQFFLSGGHSLAAVRVAERLSAVFGTEIGFDTVFVAPTPVLLAAHIADMRDSR</sequence>